<feature type="domain" description="DUF2179" evidence="7">
    <location>
        <begin position="232"/>
        <end position="286"/>
    </location>
</feature>
<keyword evidence="5 6" id="KW-0472">Membrane</keyword>
<name>A0A832A0U0_9BACT</name>
<dbReference type="InterPro" id="IPR003740">
    <property type="entry name" value="YitT"/>
</dbReference>
<evidence type="ECO:0000256" key="4">
    <source>
        <dbReference type="ARBA" id="ARBA00022989"/>
    </source>
</evidence>
<evidence type="ECO:0000313" key="8">
    <source>
        <dbReference type="EMBL" id="HFK96438.1"/>
    </source>
</evidence>
<dbReference type="EMBL" id="DSTK01000012">
    <property type="protein sequence ID" value="HFK96438.1"/>
    <property type="molecule type" value="Genomic_DNA"/>
</dbReference>
<feature type="transmembrane region" description="Helical" evidence="6">
    <location>
        <begin position="157"/>
        <end position="180"/>
    </location>
</feature>
<comment type="subcellular location">
    <subcellularLocation>
        <location evidence="1">Cell membrane</location>
        <topology evidence="1">Multi-pass membrane protein</topology>
    </subcellularLocation>
</comment>
<evidence type="ECO:0000256" key="1">
    <source>
        <dbReference type="ARBA" id="ARBA00004651"/>
    </source>
</evidence>
<dbReference type="PANTHER" id="PTHR33545:SF5">
    <property type="entry name" value="UPF0750 MEMBRANE PROTEIN YITT"/>
    <property type="match status" value="1"/>
</dbReference>
<evidence type="ECO:0000256" key="3">
    <source>
        <dbReference type="ARBA" id="ARBA00022692"/>
    </source>
</evidence>
<reference evidence="8" key="1">
    <citation type="journal article" date="2020" name="mSystems">
        <title>Genome- and Community-Level Interaction Insights into Carbon Utilization and Element Cycling Functions of Hydrothermarchaeota in Hydrothermal Sediment.</title>
        <authorList>
            <person name="Zhou Z."/>
            <person name="Liu Y."/>
            <person name="Xu W."/>
            <person name="Pan J."/>
            <person name="Luo Z.H."/>
            <person name="Li M."/>
        </authorList>
    </citation>
    <scope>NUCLEOTIDE SEQUENCE [LARGE SCALE GENOMIC DNA]</scope>
    <source>
        <strain evidence="8">SpSt-456</strain>
    </source>
</reference>
<sequence>MDAQKQRWRLWAARDWKALGVNVSLIVLGSLVYVLGMNAVLIPQKLLSGGVVGVAVILHYLYPSVDVGHFYLVSNIPLMLLGWFSVSRRFMGYTLFGMVFFSLAASWVKVPSVTVSDPLLAAVLAGVWCGVGGGIMLRSLGSAGGLDILAVYLNTRWGIRVGVTYMAANAVVLGVGGYFFGLEKALFSIVYVYASGRVVDAVMVGFNRRKMVLIISSKAQETADFILYGIRRGVTFLKGTGGYSGEDRDVILTVTTLTELPKLKEAIFRIDPHAFVIINDTLEVLGKRHGTLKVY</sequence>
<feature type="transmembrane region" description="Helical" evidence="6">
    <location>
        <begin position="93"/>
        <end position="113"/>
    </location>
</feature>
<dbReference type="InterPro" id="IPR019264">
    <property type="entry name" value="DUF2179"/>
</dbReference>
<evidence type="ECO:0000256" key="6">
    <source>
        <dbReference type="SAM" id="Phobius"/>
    </source>
</evidence>
<dbReference type="Gene3D" id="3.30.70.120">
    <property type="match status" value="1"/>
</dbReference>
<gene>
    <name evidence="8" type="ORF">ENS06_03820</name>
</gene>
<dbReference type="CDD" id="cd16380">
    <property type="entry name" value="YitT_C"/>
    <property type="match status" value="1"/>
</dbReference>
<evidence type="ECO:0000256" key="5">
    <source>
        <dbReference type="ARBA" id="ARBA00023136"/>
    </source>
</evidence>
<proteinExistence type="predicted"/>
<feature type="transmembrane region" description="Helical" evidence="6">
    <location>
        <begin position="16"/>
        <end position="34"/>
    </location>
</feature>
<feature type="transmembrane region" description="Helical" evidence="6">
    <location>
        <begin position="68"/>
        <end position="86"/>
    </location>
</feature>
<dbReference type="AlphaFoldDB" id="A0A832A0U0"/>
<dbReference type="InterPro" id="IPR051461">
    <property type="entry name" value="UPF0750_membrane"/>
</dbReference>
<feature type="transmembrane region" description="Helical" evidence="6">
    <location>
        <begin position="119"/>
        <end position="137"/>
    </location>
</feature>
<dbReference type="PIRSF" id="PIRSF006483">
    <property type="entry name" value="Membrane_protein_YitT"/>
    <property type="match status" value="1"/>
</dbReference>
<keyword evidence="2" id="KW-1003">Cell membrane</keyword>
<dbReference type="Pfam" id="PF02588">
    <property type="entry name" value="YitT_membrane"/>
    <property type="match status" value="1"/>
</dbReference>
<feature type="transmembrane region" description="Helical" evidence="6">
    <location>
        <begin position="186"/>
        <end position="206"/>
    </location>
</feature>
<dbReference type="PANTHER" id="PTHR33545">
    <property type="entry name" value="UPF0750 MEMBRANE PROTEIN YITT-RELATED"/>
    <property type="match status" value="1"/>
</dbReference>
<dbReference type="Pfam" id="PF10035">
    <property type="entry name" value="DUF2179"/>
    <property type="match status" value="1"/>
</dbReference>
<accession>A0A832A0U0</accession>
<comment type="caution">
    <text evidence="8">The sequence shown here is derived from an EMBL/GenBank/DDBJ whole genome shotgun (WGS) entry which is preliminary data.</text>
</comment>
<dbReference type="GO" id="GO:0005886">
    <property type="term" value="C:plasma membrane"/>
    <property type="evidence" value="ECO:0007669"/>
    <property type="project" value="UniProtKB-SubCell"/>
</dbReference>
<keyword evidence="4 6" id="KW-1133">Transmembrane helix</keyword>
<keyword evidence="3 6" id="KW-0812">Transmembrane</keyword>
<evidence type="ECO:0000256" key="2">
    <source>
        <dbReference type="ARBA" id="ARBA00022475"/>
    </source>
</evidence>
<organism evidence="8">
    <name type="scientific">Desulfacinum infernum</name>
    <dbReference type="NCBI Taxonomy" id="35837"/>
    <lineage>
        <taxon>Bacteria</taxon>
        <taxon>Pseudomonadati</taxon>
        <taxon>Thermodesulfobacteriota</taxon>
        <taxon>Syntrophobacteria</taxon>
        <taxon>Syntrophobacterales</taxon>
        <taxon>Syntrophobacteraceae</taxon>
        <taxon>Desulfacinum</taxon>
    </lineage>
</organism>
<protein>
    <submittedName>
        <fullName evidence="8">YitT family protein</fullName>
    </submittedName>
</protein>
<dbReference type="InterPro" id="IPR015867">
    <property type="entry name" value="N-reg_PII/ATP_PRibTrfase_C"/>
</dbReference>
<evidence type="ECO:0000259" key="7">
    <source>
        <dbReference type="Pfam" id="PF10035"/>
    </source>
</evidence>